<feature type="signal peptide" evidence="1">
    <location>
        <begin position="1"/>
        <end position="19"/>
    </location>
</feature>
<evidence type="ECO:0000313" key="3">
    <source>
        <dbReference type="Proteomes" id="UP001519460"/>
    </source>
</evidence>
<feature type="chain" id="PRO_5044862236" evidence="1">
    <location>
        <begin position="20"/>
        <end position="103"/>
    </location>
</feature>
<comment type="caution">
    <text evidence="2">The sequence shown here is derived from an EMBL/GenBank/DDBJ whole genome shotgun (WGS) entry which is preliminary data.</text>
</comment>
<organism evidence="2 3">
    <name type="scientific">Batillaria attramentaria</name>
    <dbReference type="NCBI Taxonomy" id="370345"/>
    <lineage>
        <taxon>Eukaryota</taxon>
        <taxon>Metazoa</taxon>
        <taxon>Spiralia</taxon>
        <taxon>Lophotrochozoa</taxon>
        <taxon>Mollusca</taxon>
        <taxon>Gastropoda</taxon>
        <taxon>Caenogastropoda</taxon>
        <taxon>Sorbeoconcha</taxon>
        <taxon>Cerithioidea</taxon>
        <taxon>Batillariidae</taxon>
        <taxon>Batillaria</taxon>
    </lineage>
</organism>
<accession>A0ABD0JB23</accession>
<keyword evidence="1" id="KW-0732">Signal</keyword>
<evidence type="ECO:0000313" key="2">
    <source>
        <dbReference type="EMBL" id="KAK7468013.1"/>
    </source>
</evidence>
<proteinExistence type="predicted"/>
<name>A0ABD0JB23_9CAEN</name>
<gene>
    <name evidence="2" type="ORF">BaRGS_00036757</name>
</gene>
<reference evidence="2 3" key="1">
    <citation type="journal article" date="2023" name="Sci. Data">
        <title>Genome assembly of the Korean intertidal mud-creeper Batillaria attramentaria.</title>
        <authorList>
            <person name="Patra A.K."/>
            <person name="Ho P.T."/>
            <person name="Jun S."/>
            <person name="Lee S.J."/>
            <person name="Kim Y."/>
            <person name="Won Y.J."/>
        </authorList>
    </citation>
    <scope>NUCLEOTIDE SEQUENCE [LARGE SCALE GENOMIC DNA]</scope>
    <source>
        <strain evidence="2">Wonlab-2016</strain>
    </source>
</reference>
<feature type="non-terminal residue" evidence="2">
    <location>
        <position position="1"/>
    </location>
</feature>
<dbReference type="AlphaFoldDB" id="A0ABD0JB23"/>
<protein>
    <submittedName>
        <fullName evidence="2">Uncharacterized protein</fullName>
    </submittedName>
</protein>
<keyword evidence="3" id="KW-1185">Reference proteome</keyword>
<evidence type="ECO:0000256" key="1">
    <source>
        <dbReference type="SAM" id="SignalP"/>
    </source>
</evidence>
<dbReference type="Proteomes" id="UP001519460">
    <property type="component" value="Unassembled WGS sequence"/>
</dbReference>
<dbReference type="EMBL" id="JACVVK020000526">
    <property type="protein sequence ID" value="KAK7468013.1"/>
    <property type="molecule type" value="Genomic_DNA"/>
</dbReference>
<sequence>ARRACSSLHFAAVPLGSRCLCLITVYTGGGGQVLGGAPSVLGGAGKHVMGVEAGKINLTTLLLNQSFSLEKNHPCFQAHKTFNEAASLIQYFILVYRRSLVRK</sequence>